<keyword evidence="5" id="KW-0520">NAD</keyword>
<comment type="caution">
    <text evidence="10">The sequence shown here is derived from an EMBL/GenBank/DDBJ whole genome shotgun (WGS) entry which is preliminary data.</text>
</comment>
<evidence type="ECO:0000256" key="1">
    <source>
        <dbReference type="ARBA" id="ARBA00012928"/>
    </source>
</evidence>
<evidence type="ECO:0000313" key="11">
    <source>
        <dbReference type="Proteomes" id="UP000735302"/>
    </source>
</evidence>
<feature type="active site" description="Proton acceptor" evidence="7">
    <location>
        <position position="266"/>
    </location>
</feature>
<feature type="region of interest" description="Disordered" evidence="8">
    <location>
        <begin position="190"/>
        <end position="214"/>
    </location>
</feature>
<feature type="compositionally biased region" description="Acidic residues" evidence="8">
    <location>
        <begin position="204"/>
        <end position="214"/>
    </location>
</feature>
<dbReference type="Gene3D" id="2.20.28.200">
    <property type="match status" value="1"/>
</dbReference>
<accession>A0AAV4BMP3</accession>
<evidence type="ECO:0000259" key="9">
    <source>
        <dbReference type="PROSITE" id="PS50305"/>
    </source>
</evidence>
<evidence type="ECO:0000256" key="5">
    <source>
        <dbReference type="ARBA" id="ARBA00023027"/>
    </source>
</evidence>
<evidence type="ECO:0000256" key="6">
    <source>
        <dbReference type="ARBA" id="ARBA00038170"/>
    </source>
</evidence>
<feature type="binding site" evidence="7">
    <location>
        <position position="274"/>
    </location>
    <ligand>
        <name>Zn(2+)</name>
        <dbReference type="ChEBI" id="CHEBI:29105"/>
    </ligand>
</feature>
<evidence type="ECO:0000256" key="8">
    <source>
        <dbReference type="SAM" id="MobiDB-lite"/>
    </source>
</evidence>
<dbReference type="SUPFAM" id="SSF52467">
    <property type="entry name" value="DHS-like NAD/FAD-binding domain"/>
    <property type="match status" value="1"/>
</dbReference>
<dbReference type="GO" id="GO:0017136">
    <property type="term" value="F:histone deacetylase activity, NAD-dependent"/>
    <property type="evidence" value="ECO:0007669"/>
    <property type="project" value="TreeGrafter"/>
</dbReference>
<evidence type="ECO:0000256" key="2">
    <source>
        <dbReference type="ARBA" id="ARBA00022679"/>
    </source>
</evidence>
<dbReference type="Pfam" id="PF02146">
    <property type="entry name" value="SIR2"/>
    <property type="match status" value="1"/>
</dbReference>
<feature type="binding site" evidence="7">
    <location>
        <position position="277"/>
    </location>
    <ligand>
        <name>Zn(2+)</name>
        <dbReference type="ChEBI" id="CHEBI:29105"/>
    </ligand>
</feature>
<comment type="similarity">
    <text evidence="6">Belongs to the sirtuin family. Class IV subfamily.</text>
</comment>
<protein>
    <recommendedName>
        <fullName evidence="1">protein acetyllysine N-acetyltransferase</fullName>
        <ecNumber evidence="1">2.3.1.286</ecNumber>
    </recommendedName>
</protein>
<dbReference type="PROSITE" id="PS50305">
    <property type="entry name" value="SIRTUIN"/>
    <property type="match status" value="1"/>
</dbReference>
<keyword evidence="2" id="KW-0808">Transferase</keyword>
<dbReference type="GO" id="GO:0003714">
    <property type="term" value="F:transcription corepressor activity"/>
    <property type="evidence" value="ECO:0007669"/>
    <property type="project" value="TreeGrafter"/>
</dbReference>
<name>A0AAV4BMP3_9GAST</name>
<dbReference type="GO" id="GO:0046872">
    <property type="term" value="F:metal ion binding"/>
    <property type="evidence" value="ECO:0007669"/>
    <property type="project" value="UniProtKB-KW"/>
</dbReference>
<feature type="domain" description="Deacetylase sirtuin-type" evidence="9">
    <location>
        <begin position="105"/>
        <end position="438"/>
    </location>
</feature>
<proteinExistence type="inferred from homology"/>
<dbReference type="GO" id="GO:0005634">
    <property type="term" value="C:nucleus"/>
    <property type="evidence" value="ECO:0007669"/>
    <property type="project" value="TreeGrafter"/>
</dbReference>
<keyword evidence="4 7" id="KW-0862">Zinc</keyword>
<feature type="binding site" evidence="7">
    <location>
        <position position="316"/>
    </location>
    <ligand>
        <name>Zn(2+)</name>
        <dbReference type="ChEBI" id="CHEBI:29105"/>
    </ligand>
</feature>
<keyword evidence="3 7" id="KW-0479">Metal-binding</keyword>
<dbReference type="InterPro" id="IPR026590">
    <property type="entry name" value="Ssirtuin_cat_dom"/>
</dbReference>
<dbReference type="PANTHER" id="PTHR11085:SF12">
    <property type="entry name" value="NAD-DEPENDENT PROTEIN DEACYLASE SIRTUIN-6"/>
    <property type="match status" value="1"/>
</dbReference>
<dbReference type="Proteomes" id="UP000735302">
    <property type="component" value="Unassembled WGS sequence"/>
</dbReference>
<reference evidence="10 11" key="1">
    <citation type="journal article" date="2021" name="Elife">
        <title>Chloroplast acquisition without the gene transfer in kleptoplastic sea slugs, Plakobranchus ocellatus.</title>
        <authorList>
            <person name="Maeda T."/>
            <person name="Takahashi S."/>
            <person name="Yoshida T."/>
            <person name="Shimamura S."/>
            <person name="Takaki Y."/>
            <person name="Nagai Y."/>
            <person name="Toyoda A."/>
            <person name="Suzuki Y."/>
            <person name="Arimoto A."/>
            <person name="Ishii H."/>
            <person name="Satoh N."/>
            <person name="Nishiyama T."/>
            <person name="Hasebe M."/>
            <person name="Maruyama T."/>
            <person name="Minagawa J."/>
            <person name="Obokata J."/>
            <person name="Shigenobu S."/>
        </authorList>
    </citation>
    <scope>NUCLEOTIDE SEQUENCE [LARGE SCALE GENOMIC DNA]</scope>
</reference>
<dbReference type="GO" id="GO:0000122">
    <property type="term" value="P:negative regulation of transcription by RNA polymerase II"/>
    <property type="evidence" value="ECO:0007669"/>
    <property type="project" value="TreeGrafter"/>
</dbReference>
<evidence type="ECO:0000256" key="7">
    <source>
        <dbReference type="PROSITE-ProRule" id="PRU00236"/>
    </source>
</evidence>
<dbReference type="InterPro" id="IPR029035">
    <property type="entry name" value="DHS-like_NAD/FAD-binding_dom"/>
</dbReference>
<sequence length="461" mass="51719">MDTLEMICCLKSCACRSLNSCDKRVEVKSALPRGGLYQFRDSFIVHWKKNGEAVFHQKCWDRLLYASQKRKQKFSKCDATSDEPLQIQMECEKEMICSASETAEMYDAKATIVEAAKKIANLLKSSNHCVIFTGAGISTSAGLGDFRGKGGKWTEQDREAITIQSASAPIPNAPGDDSIGESKKAKYNLRSVSSSKEASSEQQPEMDDDDDSVEEEIEYEALRPTYTHEAIQWLIESDYVKHLVSQNCDGLHILSGIPSSKISELHGNVFVERCEKCDARYERSFYVCDDVADIYLEELEDFGKTNVIPPKFMLKCRKCGLSHRTGRMCETKGCNGYLRDTIINFKDNLEEDIIDTAFSAAKSCDLLICLGTTLTVNPAAGVVDLIKRPHRMVICNRQSTKRDRVCLGRDKNGQQLGVRVYADCDILMKHVMSSMLGEAVKDFESNILAKKKKYDALRKSE</sequence>
<dbReference type="InterPro" id="IPR003000">
    <property type="entry name" value="Sirtuin"/>
</dbReference>
<dbReference type="AlphaFoldDB" id="A0AAV4BMP3"/>
<gene>
    <name evidence="10" type="ORF">PoB_004669700</name>
</gene>
<evidence type="ECO:0000313" key="10">
    <source>
        <dbReference type="EMBL" id="GFO20192.1"/>
    </source>
</evidence>
<dbReference type="InterPro" id="IPR050134">
    <property type="entry name" value="NAD-dep_sirtuin_deacylases"/>
</dbReference>
<dbReference type="Gene3D" id="3.40.50.1220">
    <property type="entry name" value="TPP-binding domain"/>
    <property type="match status" value="1"/>
</dbReference>
<organism evidence="10 11">
    <name type="scientific">Plakobranchus ocellatus</name>
    <dbReference type="NCBI Taxonomy" id="259542"/>
    <lineage>
        <taxon>Eukaryota</taxon>
        <taxon>Metazoa</taxon>
        <taxon>Spiralia</taxon>
        <taxon>Lophotrochozoa</taxon>
        <taxon>Mollusca</taxon>
        <taxon>Gastropoda</taxon>
        <taxon>Heterobranchia</taxon>
        <taxon>Euthyneura</taxon>
        <taxon>Panpulmonata</taxon>
        <taxon>Sacoglossa</taxon>
        <taxon>Placobranchoidea</taxon>
        <taxon>Plakobranchidae</taxon>
        <taxon>Plakobranchus</taxon>
    </lineage>
</organism>
<keyword evidence="11" id="KW-1185">Reference proteome</keyword>
<dbReference type="GO" id="GO:0070403">
    <property type="term" value="F:NAD+ binding"/>
    <property type="evidence" value="ECO:0007669"/>
    <property type="project" value="InterPro"/>
</dbReference>
<evidence type="ECO:0000256" key="3">
    <source>
        <dbReference type="ARBA" id="ARBA00022723"/>
    </source>
</evidence>
<dbReference type="EMBL" id="BLXT01005153">
    <property type="protein sequence ID" value="GFO20192.1"/>
    <property type="molecule type" value="Genomic_DNA"/>
</dbReference>
<evidence type="ECO:0000256" key="4">
    <source>
        <dbReference type="ARBA" id="ARBA00022833"/>
    </source>
</evidence>
<dbReference type="EC" id="2.3.1.286" evidence="1"/>
<dbReference type="PANTHER" id="PTHR11085">
    <property type="entry name" value="NAD-DEPENDENT PROTEIN DEACYLASE SIRTUIN-5, MITOCHONDRIAL-RELATED"/>
    <property type="match status" value="1"/>
</dbReference>
<feature type="binding site" evidence="7">
    <location>
        <position position="334"/>
    </location>
    <ligand>
        <name>Zn(2+)</name>
        <dbReference type="ChEBI" id="CHEBI:29105"/>
    </ligand>
</feature>